<protein>
    <submittedName>
        <fullName evidence="1">Uncharacterized protein</fullName>
    </submittedName>
</protein>
<evidence type="ECO:0000313" key="1">
    <source>
        <dbReference type="EMBL" id="MBE1496260.1"/>
    </source>
</evidence>
<accession>A0ABR9HZ96</accession>
<proteinExistence type="predicted"/>
<name>A0ABR9HZ96_9PSEU</name>
<organism evidence="1 2">
    <name type="scientific">Amycolatopsis lexingtonensis</name>
    <dbReference type="NCBI Taxonomy" id="218822"/>
    <lineage>
        <taxon>Bacteria</taxon>
        <taxon>Bacillati</taxon>
        <taxon>Actinomycetota</taxon>
        <taxon>Actinomycetes</taxon>
        <taxon>Pseudonocardiales</taxon>
        <taxon>Pseudonocardiaceae</taxon>
        <taxon>Amycolatopsis</taxon>
    </lineage>
</organism>
<evidence type="ECO:0000313" key="2">
    <source>
        <dbReference type="Proteomes" id="UP000631670"/>
    </source>
</evidence>
<dbReference type="EMBL" id="JADBEG010000001">
    <property type="protein sequence ID" value="MBE1496260.1"/>
    <property type="molecule type" value="Genomic_DNA"/>
</dbReference>
<sequence>MTEQPEQVGVEPAREHLIGQDGVVLGDERHPRRVGGVLAGLASGCVGEEDDGGDEALVRLFGSGADCSAERFGFCWVAGRRCPR</sequence>
<dbReference type="Proteomes" id="UP000631670">
    <property type="component" value="Unassembled WGS sequence"/>
</dbReference>
<gene>
    <name evidence="1" type="ORF">H4696_003360</name>
</gene>
<keyword evidence="2" id="KW-1185">Reference proteome</keyword>
<dbReference type="RefSeq" id="WP_086858389.1">
    <property type="nucleotide sequence ID" value="NZ_JADBEG010000001.1"/>
</dbReference>
<comment type="caution">
    <text evidence="1">The sequence shown here is derived from an EMBL/GenBank/DDBJ whole genome shotgun (WGS) entry which is preliminary data.</text>
</comment>
<reference evidence="1 2" key="1">
    <citation type="submission" date="2020-10" db="EMBL/GenBank/DDBJ databases">
        <title>Sequencing the genomes of 1000 actinobacteria strains.</title>
        <authorList>
            <person name="Klenk H.-P."/>
        </authorList>
    </citation>
    <scope>NUCLEOTIDE SEQUENCE [LARGE SCALE GENOMIC DNA]</scope>
    <source>
        <strain evidence="1 2">DSM 44653</strain>
    </source>
</reference>